<feature type="region of interest" description="Disordered" evidence="1">
    <location>
        <begin position="119"/>
        <end position="147"/>
    </location>
</feature>
<evidence type="ECO:0000256" key="1">
    <source>
        <dbReference type="SAM" id="MobiDB-lite"/>
    </source>
</evidence>
<dbReference type="RefSeq" id="WP_091271477.1">
    <property type="nucleotide sequence ID" value="NZ_FAOZ01000002.1"/>
</dbReference>
<protein>
    <submittedName>
        <fullName evidence="2">Uncharacterized protein</fullName>
    </submittedName>
</protein>
<organism evidence="2 3">
    <name type="scientific">Parafrankia irregularis</name>
    <dbReference type="NCBI Taxonomy" id="795642"/>
    <lineage>
        <taxon>Bacteria</taxon>
        <taxon>Bacillati</taxon>
        <taxon>Actinomycetota</taxon>
        <taxon>Actinomycetes</taxon>
        <taxon>Frankiales</taxon>
        <taxon>Frankiaceae</taxon>
        <taxon>Parafrankia</taxon>
    </lineage>
</organism>
<feature type="region of interest" description="Disordered" evidence="1">
    <location>
        <begin position="51"/>
        <end position="75"/>
    </location>
</feature>
<evidence type="ECO:0000313" key="3">
    <source>
        <dbReference type="Proteomes" id="UP000198802"/>
    </source>
</evidence>
<keyword evidence="3" id="KW-1185">Reference proteome</keyword>
<sequence>MSRPGTPAQPGSPGTSRDVGSDLGGRDLTTEPREITVFVGRADGAAITVAATARSPDQDPARAQAPEECGARPAEDENQLLVRLRIAAADPGPTTSADLESDEVRRIVDHLLALDSAWNSMAGESDTTGPAEPARSPLPVSGSTEGFEGGTRITIVAAEGTTAGGLRHALASVPASARLRDFSTDAEVVLVFDDAPSQGVDPTATPAITGPA</sequence>
<feature type="region of interest" description="Disordered" evidence="1">
    <location>
        <begin position="1"/>
        <end position="33"/>
    </location>
</feature>
<proteinExistence type="predicted"/>
<accession>A0A0S4QG12</accession>
<dbReference type="NCBIfam" id="TIGR03917">
    <property type="entry name" value="Frankia_40_dom"/>
    <property type="match status" value="1"/>
</dbReference>
<name>A0A0S4QG12_9ACTN</name>
<feature type="compositionally biased region" description="Basic and acidic residues" evidence="1">
    <location>
        <begin position="24"/>
        <end position="33"/>
    </location>
</feature>
<dbReference type="EMBL" id="FAOZ01000002">
    <property type="protein sequence ID" value="CUU54169.1"/>
    <property type="molecule type" value="Genomic_DNA"/>
</dbReference>
<dbReference type="Proteomes" id="UP000198802">
    <property type="component" value="Unassembled WGS sequence"/>
</dbReference>
<dbReference type="AlphaFoldDB" id="A0A0S4QG12"/>
<gene>
    <name evidence="2" type="ORF">Ga0074812_102175</name>
</gene>
<reference evidence="3" key="1">
    <citation type="submission" date="2015-11" db="EMBL/GenBank/DDBJ databases">
        <authorList>
            <person name="Varghese N."/>
        </authorList>
    </citation>
    <scope>NUCLEOTIDE SEQUENCE [LARGE SCALE GENOMIC DNA]</scope>
    <source>
        <strain evidence="3">DSM 45899</strain>
    </source>
</reference>
<evidence type="ECO:0000313" key="2">
    <source>
        <dbReference type="EMBL" id="CUU54169.1"/>
    </source>
</evidence>
<dbReference type="InterPro" id="IPR023817">
    <property type="entry name" value="Frankia_40_dom"/>
</dbReference>